<evidence type="ECO:0000313" key="1">
    <source>
        <dbReference type="EMBL" id="VDO49357.1"/>
    </source>
</evidence>
<protein>
    <submittedName>
        <fullName evidence="3">Carrier domain-containing protein</fullName>
    </submittedName>
</protein>
<organism evidence="3">
    <name type="scientific">Haemonchus placei</name>
    <name type="common">Barber's pole worm</name>
    <dbReference type="NCBI Taxonomy" id="6290"/>
    <lineage>
        <taxon>Eukaryota</taxon>
        <taxon>Metazoa</taxon>
        <taxon>Ecdysozoa</taxon>
        <taxon>Nematoda</taxon>
        <taxon>Chromadorea</taxon>
        <taxon>Rhabditida</taxon>
        <taxon>Rhabditina</taxon>
        <taxon>Rhabditomorpha</taxon>
        <taxon>Strongyloidea</taxon>
        <taxon>Trichostrongylidae</taxon>
        <taxon>Haemonchus</taxon>
    </lineage>
</organism>
<keyword evidence="2" id="KW-1185">Reference proteome</keyword>
<dbReference type="InterPro" id="IPR036736">
    <property type="entry name" value="ACP-like_sf"/>
</dbReference>
<evidence type="ECO:0000313" key="3">
    <source>
        <dbReference type="WBParaSite" id="HPLM_0001349301-mRNA-1"/>
    </source>
</evidence>
<accession>A0A0N4WQ13</accession>
<dbReference type="WBParaSite" id="HPLM_0001349301-mRNA-1">
    <property type="protein sequence ID" value="HPLM_0001349301-mRNA-1"/>
    <property type="gene ID" value="HPLM_0001349301"/>
</dbReference>
<dbReference type="Gene3D" id="1.10.1200.10">
    <property type="entry name" value="ACP-like"/>
    <property type="match status" value="1"/>
</dbReference>
<reference evidence="3" key="1">
    <citation type="submission" date="2017-02" db="UniProtKB">
        <authorList>
            <consortium name="WormBaseParasite"/>
        </authorList>
    </citation>
    <scope>IDENTIFICATION</scope>
</reference>
<dbReference type="EMBL" id="UZAF01018226">
    <property type="protein sequence ID" value="VDO49357.1"/>
    <property type="molecule type" value="Genomic_DNA"/>
</dbReference>
<dbReference type="AlphaFoldDB" id="A0A0N4WQ13"/>
<proteinExistence type="predicted"/>
<gene>
    <name evidence="1" type="ORF">HPLM_LOCUS13485</name>
</gene>
<name>A0A0N4WQ13_HAEPC</name>
<reference evidence="1 2" key="2">
    <citation type="submission" date="2018-11" db="EMBL/GenBank/DDBJ databases">
        <authorList>
            <consortium name="Pathogen Informatics"/>
        </authorList>
    </citation>
    <scope>NUCLEOTIDE SEQUENCE [LARGE SCALE GENOMIC DNA]</scope>
    <source>
        <strain evidence="1 2">MHpl1</strain>
    </source>
</reference>
<sequence>MLQEELTEKTTEDKLRRLASFFTSKSFDDIDMSFNLHNDINVDRDYFLEMMAGALTYHFGGHALMKITVGPPSGLIRNPMELEDHQEKSKYQVVEPFFGTEEKIRRLVSLFSTKKLDDIDMTFDIRKDINVDHNYFFEMLAGAITYHFKLETDPETVEAFSTLKDIVDYVDSRQ</sequence>
<evidence type="ECO:0000313" key="2">
    <source>
        <dbReference type="Proteomes" id="UP000268014"/>
    </source>
</evidence>
<dbReference type="OrthoDB" id="5803451at2759"/>
<dbReference type="Proteomes" id="UP000268014">
    <property type="component" value="Unassembled WGS sequence"/>
</dbReference>